<comment type="similarity">
    <text evidence="2 11">Belongs to the binding-protein-dependent transport system permease family.</text>
</comment>
<dbReference type="EMBL" id="FMJD01000002">
    <property type="protein sequence ID" value="SCM72964.1"/>
    <property type="molecule type" value="Genomic_DNA"/>
</dbReference>
<evidence type="ECO:0000256" key="7">
    <source>
        <dbReference type="ARBA" id="ARBA00022692"/>
    </source>
</evidence>
<dbReference type="InterPro" id="IPR000515">
    <property type="entry name" value="MetI-like"/>
</dbReference>
<proteinExistence type="inferred from homology"/>
<dbReference type="PANTHER" id="PTHR43744:SF8">
    <property type="entry name" value="SN-GLYCEROL-3-PHOSPHATE TRANSPORT SYSTEM PERMEASE PROTEIN UGPE"/>
    <property type="match status" value="1"/>
</dbReference>
<comment type="caution">
    <text evidence="12">Lacks conserved residue(s) required for the propagation of feature annotation.</text>
</comment>
<evidence type="ECO:0000256" key="2">
    <source>
        <dbReference type="ARBA" id="ARBA00009306"/>
    </source>
</evidence>
<dbReference type="CDD" id="cd06261">
    <property type="entry name" value="TM_PBP2"/>
    <property type="match status" value="1"/>
</dbReference>
<sequence length="271" mass="30700">MVMARYVRLPCVALVLILFITPPLWLLFSALKPATEIFAWPPSLWPHQPTLENFVRAWSQDNFARFFMNSTFVSTISAALSVVTAVMAGYALSKFRFPGETFFFLLIMSALMIPLQIILIPIFLVLRDLHLLNSLWGVILAPAATPTGVFIMRQYIRGIPDSLLEAARMDGTSEWRILWRIIVPLSIPAIATLTAFTFVDRWNDYLWSFLIINDRSQWTVQLALASNVGQWDINWPRLLSMSVLSVVPTGLLFVSLQRFFMSGLLAGATKE</sequence>
<name>A0A212L5W7_9HYPH</name>
<dbReference type="AlphaFoldDB" id="A0A212L5W7"/>
<organism evidence="14">
    <name type="scientific">uncultured Pleomorphomonas sp</name>
    <dbReference type="NCBI Taxonomy" id="442121"/>
    <lineage>
        <taxon>Bacteria</taxon>
        <taxon>Pseudomonadati</taxon>
        <taxon>Pseudomonadota</taxon>
        <taxon>Alphaproteobacteria</taxon>
        <taxon>Hyphomicrobiales</taxon>
        <taxon>Pleomorphomonadaceae</taxon>
        <taxon>Pleomorphomonas</taxon>
        <taxon>environmental samples</taxon>
    </lineage>
</organism>
<evidence type="ECO:0000256" key="9">
    <source>
        <dbReference type="ARBA" id="ARBA00023136"/>
    </source>
</evidence>
<evidence type="ECO:0000256" key="3">
    <source>
        <dbReference type="ARBA" id="ARBA00011557"/>
    </source>
</evidence>
<comment type="subcellular location">
    <subcellularLocation>
        <location evidence="12">Cell inner membrane</location>
        <topology evidence="12">Multi-pass membrane protein</topology>
    </subcellularLocation>
    <subcellularLocation>
        <location evidence="1 11">Cell membrane</location>
        <topology evidence="1 11">Multi-pass membrane protein</topology>
    </subcellularLocation>
</comment>
<gene>
    <name evidence="12" type="primary">ugpE</name>
    <name evidence="14" type="ORF">KL86PLE_100777</name>
</gene>
<keyword evidence="9 11" id="KW-0472">Membrane</keyword>
<evidence type="ECO:0000256" key="12">
    <source>
        <dbReference type="RuleBase" id="RU363056"/>
    </source>
</evidence>
<dbReference type="SUPFAM" id="SSF161098">
    <property type="entry name" value="MetI-like"/>
    <property type="match status" value="1"/>
</dbReference>
<dbReference type="RefSeq" id="WP_100078813.1">
    <property type="nucleotide sequence ID" value="NZ_LT608334.1"/>
</dbReference>
<dbReference type="PANTHER" id="PTHR43744">
    <property type="entry name" value="ABC TRANSPORTER PERMEASE PROTEIN MG189-RELATED-RELATED"/>
    <property type="match status" value="1"/>
</dbReference>
<comment type="subunit">
    <text evidence="3 12">The complex is composed of two ATP-binding proteins (UgpC), two transmembrane proteins (UgpA and UgpE) and a solute-binding protein (UgpB).</text>
</comment>
<evidence type="ECO:0000256" key="11">
    <source>
        <dbReference type="RuleBase" id="RU363032"/>
    </source>
</evidence>
<evidence type="ECO:0000256" key="1">
    <source>
        <dbReference type="ARBA" id="ARBA00004651"/>
    </source>
</evidence>
<evidence type="ECO:0000259" key="13">
    <source>
        <dbReference type="PROSITE" id="PS50928"/>
    </source>
</evidence>
<keyword evidence="6 12" id="KW-1003">Cell membrane</keyword>
<keyword evidence="8 11" id="KW-1133">Transmembrane helix</keyword>
<keyword evidence="12" id="KW-0997">Cell inner membrane</keyword>
<reference evidence="14" key="1">
    <citation type="submission" date="2016-08" db="EMBL/GenBank/DDBJ databases">
        <authorList>
            <person name="Seilhamer J.J."/>
        </authorList>
    </citation>
    <scope>NUCLEOTIDE SEQUENCE</scope>
    <source>
        <strain evidence="14">86</strain>
    </source>
</reference>
<evidence type="ECO:0000256" key="5">
    <source>
        <dbReference type="ARBA" id="ARBA00022448"/>
    </source>
</evidence>
<dbReference type="PROSITE" id="PS50928">
    <property type="entry name" value="ABC_TM1"/>
    <property type="match status" value="1"/>
</dbReference>
<protein>
    <recommendedName>
        <fullName evidence="4 12">sn-glycerol-3-phosphate transport system permease protein UgpE</fullName>
    </recommendedName>
</protein>
<evidence type="ECO:0000256" key="10">
    <source>
        <dbReference type="ARBA" id="ARBA00037054"/>
    </source>
</evidence>
<evidence type="ECO:0000313" key="14">
    <source>
        <dbReference type="EMBL" id="SCM72964.1"/>
    </source>
</evidence>
<dbReference type="GO" id="GO:0055085">
    <property type="term" value="P:transmembrane transport"/>
    <property type="evidence" value="ECO:0007669"/>
    <property type="project" value="InterPro"/>
</dbReference>
<dbReference type="Pfam" id="PF00528">
    <property type="entry name" value="BPD_transp_1"/>
    <property type="match status" value="1"/>
</dbReference>
<feature type="transmembrane region" description="Helical" evidence="11">
    <location>
        <begin position="63"/>
        <end position="90"/>
    </location>
</feature>
<dbReference type="Gene3D" id="1.10.3720.10">
    <property type="entry name" value="MetI-like"/>
    <property type="match status" value="1"/>
</dbReference>
<feature type="transmembrane region" description="Helical" evidence="11">
    <location>
        <begin position="177"/>
        <end position="199"/>
    </location>
</feature>
<evidence type="ECO:0000256" key="4">
    <source>
        <dbReference type="ARBA" id="ARBA00020515"/>
    </source>
</evidence>
<keyword evidence="5 11" id="KW-0813">Transport</keyword>
<dbReference type="InterPro" id="IPR035906">
    <property type="entry name" value="MetI-like_sf"/>
</dbReference>
<dbReference type="GO" id="GO:0005886">
    <property type="term" value="C:plasma membrane"/>
    <property type="evidence" value="ECO:0007669"/>
    <property type="project" value="UniProtKB-SubCell"/>
</dbReference>
<feature type="domain" description="ABC transmembrane type-1" evidence="13">
    <location>
        <begin position="67"/>
        <end position="256"/>
    </location>
</feature>
<evidence type="ECO:0000256" key="8">
    <source>
        <dbReference type="ARBA" id="ARBA00022989"/>
    </source>
</evidence>
<feature type="transmembrane region" description="Helical" evidence="11">
    <location>
        <begin position="135"/>
        <end position="156"/>
    </location>
</feature>
<feature type="transmembrane region" description="Helical" evidence="11">
    <location>
        <begin position="102"/>
        <end position="123"/>
    </location>
</feature>
<keyword evidence="7 11" id="KW-0812">Transmembrane</keyword>
<comment type="function">
    <text evidence="10 12">Part of the ABC transporter complex UgpBAEC involved in sn-glycerol-3-phosphate (G3P) import. Probably responsible for the translocation of the substrate across the membrane.</text>
</comment>
<evidence type="ECO:0000256" key="6">
    <source>
        <dbReference type="ARBA" id="ARBA00022475"/>
    </source>
</evidence>
<feature type="transmembrane region" description="Helical" evidence="11">
    <location>
        <begin position="238"/>
        <end position="256"/>
    </location>
</feature>
<accession>A0A212L5W7</accession>